<sequence length="294" mass="31896">MPFDAPKASRLLEKKLAAMSGRPVLPAAMLRLVADTSRAQFAARAGETPDITADRVADIERVLRGAPLLSREAFPVDAARAEALFADLSRLVRASEPHLAEAMAVIDAALAAGEPDLKTAISRHLAGDDAFFAAFGQTTPQAPRLLGFLVQAALTPQLAAIAEAAYAHFPKDRVWNFGQCPVCASPPYMARLVDKVGARHLSCSFCQLEYRAKRLMCPYCGEEDHTKLEVFTAPDEPGYAVHVCLRCKTYIKTVDFRELDRPSLPALDDLESLTLDLAAKGQGYGRPVLSAWGF</sequence>
<dbReference type="GO" id="GO:0051604">
    <property type="term" value="P:protein maturation"/>
    <property type="evidence" value="ECO:0007669"/>
    <property type="project" value="TreeGrafter"/>
</dbReference>
<dbReference type="OrthoDB" id="9811074at2"/>
<dbReference type="GO" id="GO:0005829">
    <property type="term" value="C:cytosol"/>
    <property type="evidence" value="ECO:0007669"/>
    <property type="project" value="TreeGrafter"/>
</dbReference>
<dbReference type="InterPro" id="IPR024064">
    <property type="entry name" value="FdhE-like_sf"/>
</dbReference>
<dbReference type="SUPFAM" id="SSF144020">
    <property type="entry name" value="FdhE-like"/>
    <property type="match status" value="1"/>
</dbReference>
<gene>
    <name evidence="2" type="ORF">DesU5LDRAFT_1599</name>
</gene>
<evidence type="ECO:0000259" key="1">
    <source>
        <dbReference type="Pfam" id="PF24859"/>
    </source>
</evidence>
<dbReference type="InterPro" id="IPR006452">
    <property type="entry name" value="Formate_DH_accessory"/>
</dbReference>
<reference evidence="2" key="1">
    <citation type="submission" date="2011-11" db="EMBL/GenBank/DDBJ databases">
        <title>Improved High-Quality Draft sequence of Desulfovibrio sp. U5L.</title>
        <authorList>
            <consortium name="US DOE Joint Genome Institute"/>
            <person name="Lucas S."/>
            <person name="Han J."/>
            <person name="Lapidus A."/>
            <person name="Cheng J.-F."/>
            <person name="Goodwin L."/>
            <person name="Pitluck S."/>
            <person name="Peters L."/>
            <person name="Ovchinnikova G."/>
            <person name="Held B."/>
            <person name="Detter J.C."/>
            <person name="Han C."/>
            <person name="Tapia R."/>
            <person name="Land M."/>
            <person name="Hauser L."/>
            <person name="Kyrpides N."/>
            <person name="Ivanova N."/>
            <person name="Pagani I."/>
            <person name="Gabster J."/>
            <person name="Walker C."/>
            <person name="Stolyar S."/>
            <person name="Stahl D."/>
            <person name="Arkin A."/>
            <person name="Dehal P."/>
            <person name="Hazen T."/>
            <person name="Woyke T."/>
        </authorList>
    </citation>
    <scope>NUCLEOTIDE SEQUENCE [LARGE SCALE GENOMIC DNA]</scope>
    <source>
        <strain evidence="2">U5L</strain>
    </source>
</reference>
<dbReference type="Gene3D" id="3.90.1670.10">
    <property type="entry name" value="FdhE-like domain"/>
    <property type="match status" value="1"/>
</dbReference>
<feature type="domain" description="FdhE central" evidence="1">
    <location>
        <begin position="180"/>
        <end position="214"/>
    </location>
</feature>
<dbReference type="InterPro" id="IPR056797">
    <property type="entry name" value="FdhE_central"/>
</dbReference>
<proteinExistence type="predicted"/>
<dbReference type="PANTHER" id="PTHR37689:SF1">
    <property type="entry name" value="PROTEIN FDHE"/>
    <property type="match status" value="1"/>
</dbReference>
<dbReference type="EMBL" id="JH600068">
    <property type="protein sequence ID" value="EIG53280.1"/>
    <property type="molecule type" value="Genomic_DNA"/>
</dbReference>
<dbReference type="AlphaFoldDB" id="I2Q0H4"/>
<dbReference type="Pfam" id="PF24859">
    <property type="entry name" value="FdhE_central"/>
    <property type="match status" value="1"/>
</dbReference>
<accession>I2Q0H4</accession>
<organism evidence="2">
    <name type="scientific">Desulfovibrio sp. U5L</name>
    <dbReference type="NCBI Taxonomy" id="596152"/>
    <lineage>
        <taxon>Bacteria</taxon>
        <taxon>Pseudomonadati</taxon>
        <taxon>Thermodesulfobacteriota</taxon>
        <taxon>Desulfovibrionia</taxon>
        <taxon>Desulfovibrionales</taxon>
        <taxon>Desulfovibrionaceae</taxon>
        <taxon>Desulfovibrio</taxon>
    </lineage>
</organism>
<dbReference type="GO" id="GO:0008199">
    <property type="term" value="F:ferric iron binding"/>
    <property type="evidence" value="ECO:0007669"/>
    <property type="project" value="TreeGrafter"/>
</dbReference>
<dbReference type="eggNOG" id="COG3058">
    <property type="taxonomic scope" value="Bacteria"/>
</dbReference>
<protein>
    <submittedName>
        <fullName evidence="2">Uncharacterized protein involved in formate dehydrogenase formation</fullName>
    </submittedName>
</protein>
<dbReference type="CDD" id="cd16341">
    <property type="entry name" value="FdhE"/>
    <property type="match status" value="1"/>
</dbReference>
<evidence type="ECO:0000313" key="2">
    <source>
        <dbReference type="EMBL" id="EIG53280.1"/>
    </source>
</evidence>
<name>I2Q0H4_9BACT</name>
<dbReference type="PANTHER" id="PTHR37689">
    <property type="entry name" value="PROTEIN FDHE"/>
    <property type="match status" value="1"/>
</dbReference>
<dbReference type="STRING" id="596152.DesU5LDRAFT_1599"/>
<dbReference type="HOGENOM" id="CLU_071015_1_1_7"/>